<dbReference type="AlphaFoldDB" id="A0A4R3V921"/>
<dbReference type="PROSITE" id="PS51186">
    <property type="entry name" value="GNAT"/>
    <property type="match status" value="1"/>
</dbReference>
<dbReference type="Gene3D" id="3.40.630.30">
    <property type="match status" value="1"/>
</dbReference>
<comment type="caution">
    <text evidence="10">The sequence shown here is derived from an EMBL/GenBank/DDBJ whole genome shotgun (WGS) entry which is preliminary data.</text>
</comment>
<comment type="similarity">
    <text evidence="2 8">Belongs to the acetyltransferase family. EctA subfamily.</text>
</comment>
<dbReference type="InterPro" id="IPR000182">
    <property type="entry name" value="GNAT_dom"/>
</dbReference>
<dbReference type="GO" id="GO:0033816">
    <property type="term" value="F:diaminobutyrate acetyltransferase activity"/>
    <property type="evidence" value="ECO:0007669"/>
    <property type="project" value="UniProtKB-EC"/>
</dbReference>
<evidence type="ECO:0000256" key="4">
    <source>
        <dbReference type="ARBA" id="ARBA00017935"/>
    </source>
</evidence>
<reference evidence="10 11" key="1">
    <citation type="submission" date="2019-03" db="EMBL/GenBank/DDBJ databases">
        <title>Genomic Encyclopedia of Type Strains, Phase IV (KMG-IV): sequencing the most valuable type-strain genomes for metagenomic binning, comparative biology and taxonomic classification.</title>
        <authorList>
            <person name="Goeker M."/>
        </authorList>
    </citation>
    <scope>NUCLEOTIDE SEQUENCE [LARGE SCALE GENOMIC DNA]</scope>
    <source>
        <strain evidence="10 11">DSM 100048</strain>
    </source>
</reference>
<evidence type="ECO:0000256" key="1">
    <source>
        <dbReference type="ARBA" id="ARBA00004978"/>
    </source>
</evidence>
<dbReference type="NCBIfam" id="TIGR02406">
    <property type="entry name" value="ectoine_EctA"/>
    <property type="match status" value="1"/>
</dbReference>
<evidence type="ECO:0000256" key="2">
    <source>
        <dbReference type="ARBA" id="ARBA00010712"/>
    </source>
</evidence>
<dbReference type="EC" id="2.3.1.178" evidence="3 8"/>
<evidence type="ECO:0000256" key="3">
    <source>
        <dbReference type="ARBA" id="ARBA00012355"/>
    </source>
</evidence>
<sequence>MDTDTVRDEALILRRPCANDGARIHALIAACPPLDTNTVYAYLLLAQYFQDTCIVACRQEDDDLAGFISGFIVPQRADTLFIWQVAVHPSQRGRGLAATMLDRLLQEQISRGVRFIETTVSPDNQGSRALFNALARRRGAVLSETPMFDRSLFGGQSHEDEPLLRLGPFQ</sequence>
<comment type="pathway">
    <text evidence="1 8">Amine and polyamine biosynthesis; ectoine biosynthesis; L-ectoine from L-aspartate 4-semialdehyde: step 2/3.</text>
</comment>
<keyword evidence="11" id="KW-1185">Reference proteome</keyword>
<dbReference type="GO" id="GO:0019491">
    <property type="term" value="P:ectoine biosynthetic process"/>
    <property type="evidence" value="ECO:0007669"/>
    <property type="project" value="UniProtKB-UniPathway"/>
</dbReference>
<gene>
    <name evidence="8" type="primary">ectA</name>
    <name evidence="10" type="ORF">EV686_102410</name>
</gene>
<evidence type="ECO:0000313" key="11">
    <source>
        <dbReference type="Proteomes" id="UP000294692"/>
    </source>
</evidence>
<dbReference type="InterPro" id="IPR016181">
    <property type="entry name" value="Acyl_CoA_acyltransferase"/>
</dbReference>
<evidence type="ECO:0000259" key="9">
    <source>
        <dbReference type="PROSITE" id="PS51186"/>
    </source>
</evidence>
<dbReference type="SUPFAM" id="SSF55729">
    <property type="entry name" value="Acyl-CoA N-acyltransferases (Nat)"/>
    <property type="match status" value="1"/>
</dbReference>
<dbReference type="InterPro" id="IPR012772">
    <property type="entry name" value="Ectoine_EctA"/>
</dbReference>
<protein>
    <recommendedName>
        <fullName evidence="4 8">L-2,4-diaminobutyric acid acetyltransferase</fullName>
        <shortName evidence="8">DABA acetyltransferase</shortName>
        <ecNumber evidence="3 8">2.3.1.178</ecNumber>
    </recommendedName>
</protein>
<dbReference type="UniPathway" id="UPA00067">
    <property type="reaction ID" value="UER00122"/>
</dbReference>
<keyword evidence="6 8" id="KW-0012">Acyltransferase</keyword>
<comment type="function">
    <text evidence="8">Catalyzes the acetylation of L-2,4-diaminobutyrate (DABA) to gamma-N-acetyl-alpha,gamma-diaminobutyric acid (ADABA) with acetyl coenzyme A.</text>
</comment>
<organism evidence="10 11">
    <name type="scientific">Paracandidimonas soli</name>
    <dbReference type="NCBI Taxonomy" id="1917182"/>
    <lineage>
        <taxon>Bacteria</taxon>
        <taxon>Pseudomonadati</taxon>
        <taxon>Pseudomonadota</taxon>
        <taxon>Betaproteobacteria</taxon>
        <taxon>Burkholderiales</taxon>
        <taxon>Alcaligenaceae</taxon>
        <taxon>Paracandidimonas</taxon>
    </lineage>
</organism>
<comment type="catalytic activity">
    <reaction evidence="7 8">
        <text>L-2,4-diaminobutanoate + acetyl-CoA = (2S)-4-acetamido-2-aminobutanoate + CoA + H(+)</text>
        <dbReference type="Rhea" id="RHEA:16901"/>
        <dbReference type="ChEBI" id="CHEBI:15378"/>
        <dbReference type="ChEBI" id="CHEBI:57287"/>
        <dbReference type="ChEBI" id="CHEBI:57288"/>
        <dbReference type="ChEBI" id="CHEBI:58761"/>
        <dbReference type="ChEBI" id="CHEBI:58929"/>
        <dbReference type="EC" id="2.3.1.178"/>
    </reaction>
</comment>
<accession>A0A4R3V921</accession>
<dbReference type="CDD" id="cd04301">
    <property type="entry name" value="NAT_SF"/>
    <property type="match status" value="1"/>
</dbReference>
<dbReference type="RefSeq" id="WP_243650763.1">
    <property type="nucleotide sequence ID" value="NZ_JBHRVM010000001.1"/>
</dbReference>
<evidence type="ECO:0000256" key="8">
    <source>
        <dbReference type="RuleBase" id="RU365045"/>
    </source>
</evidence>
<feature type="domain" description="N-acetyltransferase" evidence="9">
    <location>
        <begin position="11"/>
        <end position="170"/>
    </location>
</feature>
<keyword evidence="5 8" id="KW-0808">Transferase</keyword>
<evidence type="ECO:0000256" key="6">
    <source>
        <dbReference type="ARBA" id="ARBA00023315"/>
    </source>
</evidence>
<dbReference type="Pfam" id="PF00583">
    <property type="entry name" value="Acetyltransf_1"/>
    <property type="match status" value="1"/>
</dbReference>
<evidence type="ECO:0000256" key="5">
    <source>
        <dbReference type="ARBA" id="ARBA00022679"/>
    </source>
</evidence>
<dbReference type="Proteomes" id="UP000294692">
    <property type="component" value="Unassembled WGS sequence"/>
</dbReference>
<dbReference type="EMBL" id="SMBX01000002">
    <property type="protein sequence ID" value="TCV01697.1"/>
    <property type="molecule type" value="Genomic_DNA"/>
</dbReference>
<evidence type="ECO:0000313" key="10">
    <source>
        <dbReference type="EMBL" id="TCV01697.1"/>
    </source>
</evidence>
<proteinExistence type="inferred from homology"/>
<evidence type="ECO:0000256" key="7">
    <source>
        <dbReference type="ARBA" id="ARBA00048924"/>
    </source>
</evidence>
<name>A0A4R3V921_9BURK</name>